<protein>
    <recommendedName>
        <fullName evidence="3">3'-5' exonuclease domain-containing protein</fullName>
    </recommendedName>
</protein>
<evidence type="ECO:0000313" key="5">
    <source>
        <dbReference type="Proteomes" id="UP000019116"/>
    </source>
</evidence>
<name>A0A3B5YXC6_WHEAT</name>
<dbReference type="GO" id="GO:0005737">
    <property type="term" value="C:cytoplasm"/>
    <property type="evidence" value="ECO:0000318"/>
    <property type="project" value="GO_Central"/>
</dbReference>
<dbReference type="Proteomes" id="UP000019116">
    <property type="component" value="Chromosome 1B"/>
</dbReference>
<dbReference type="SMR" id="A0A3B5YXC6"/>
<evidence type="ECO:0000259" key="3">
    <source>
        <dbReference type="Pfam" id="PF01612"/>
    </source>
</evidence>
<dbReference type="PANTHER" id="PTHR13620">
    <property type="entry name" value="3-5 EXONUCLEASE"/>
    <property type="match status" value="1"/>
</dbReference>
<dbReference type="InterPro" id="IPR036397">
    <property type="entry name" value="RNaseH_sf"/>
</dbReference>
<keyword evidence="2" id="KW-0378">Hydrolase</keyword>
<reference evidence="4" key="2">
    <citation type="submission" date="2018-10" db="UniProtKB">
        <authorList>
            <consortium name="EnsemblPlants"/>
        </authorList>
    </citation>
    <scope>IDENTIFICATION</scope>
</reference>
<dbReference type="Gramene" id="TraesCS1B03G0643400.1">
    <property type="protein sequence ID" value="TraesCS1B03G0643400.1.CDS1"/>
    <property type="gene ID" value="TraesCS1B03G0643400"/>
</dbReference>
<keyword evidence="5" id="KW-1185">Reference proteome</keyword>
<organism evidence="4">
    <name type="scientific">Triticum aestivum</name>
    <name type="common">Wheat</name>
    <dbReference type="NCBI Taxonomy" id="4565"/>
    <lineage>
        <taxon>Eukaryota</taxon>
        <taxon>Viridiplantae</taxon>
        <taxon>Streptophyta</taxon>
        <taxon>Embryophyta</taxon>
        <taxon>Tracheophyta</taxon>
        <taxon>Spermatophyta</taxon>
        <taxon>Magnoliopsida</taxon>
        <taxon>Liliopsida</taxon>
        <taxon>Poales</taxon>
        <taxon>Poaceae</taxon>
        <taxon>BOP clade</taxon>
        <taxon>Pooideae</taxon>
        <taxon>Triticodae</taxon>
        <taxon>Triticeae</taxon>
        <taxon>Triticinae</taxon>
        <taxon>Triticum</taxon>
    </lineage>
</organism>
<dbReference type="GO" id="GO:0008408">
    <property type="term" value="F:3'-5' exonuclease activity"/>
    <property type="evidence" value="ECO:0000318"/>
    <property type="project" value="GO_Central"/>
</dbReference>
<evidence type="ECO:0000313" key="4">
    <source>
        <dbReference type="EnsemblPlants" id="TraesCS1B02G222800.1.cds1"/>
    </source>
</evidence>
<dbReference type="GO" id="GO:0006139">
    <property type="term" value="P:nucleobase-containing compound metabolic process"/>
    <property type="evidence" value="ECO:0007669"/>
    <property type="project" value="InterPro"/>
</dbReference>
<dbReference type="SUPFAM" id="SSF53098">
    <property type="entry name" value="Ribonuclease H-like"/>
    <property type="match status" value="1"/>
</dbReference>
<feature type="domain" description="3'-5' exonuclease" evidence="3">
    <location>
        <begin position="43"/>
        <end position="189"/>
    </location>
</feature>
<dbReference type="AlphaFoldDB" id="A0A3B5YXC6"/>
<reference evidence="4" key="1">
    <citation type="submission" date="2018-08" db="EMBL/GenBank/DDBJ databases">
        <authorList>
            <person name="Rossello M."/>
        </authorList>
    </citation>
    <scope>NUCLEOTIDE SEQUENCE [LARGE SCALE GENOMIC DNA]</scope>
    <source>
        <strain evidence="4">cv. Chinese Spring</strain>
    </source>
</reference>
<dbReference type="InterPro" id="IPR002562">
    <property type="entry name" value="3'-5'_exonuclease_dom"/>
</dbReference>
<dbReference type="GO" id="GO:0003676">
    <property type="term" value="F:nucleic acid binding"/>
    <property type="evidence" value="ECO:0007669"/>
    <property type="project" value="InterPro"/>
</dbReference>
<dbReference type="Gramene" id="TraesCS1B02G222800.1">
    <property type="protein sequence ID" value="TraesCS1B02G222800.1.cds1"/>
    <property type="gene ID" value="TraesCS1B02G222800"/>
</dbReference>
<dbReference type="PANTHER" id="PTHR13620:SF122">
    <property type="entry name" value="3'-5' EXONUCLEASE DOMAIN-CONTAINING PROTEIN"/>
    <property type="match status" value="1"/>
</dbReference>
<dbReference type="GO" id="GO:0005634">
    <property type="term" value="C:nucleus"/>
    <property type="evidence" value="ECO:0000318"/>
    <property type="project" value="GO_Central"/>
</dbReference>
<dbReference type="OMA" id="HARSCGD"/>
<evidence type="ECO:0000256" key="2">
    <source>
        <dbReference type="ARBA" id="ARBA00022801"/>
    </source>
</evidence>
<sequence length="217" mass="24479">MGFTKEFEVQAHGNTKLQVIHTNELRRPPSSSSTSDTSNWSAFVGVDVEHTNDVGQGQKPALVQLSVDMDHPVLLFQLSAADKNCTKFDNFLADPRYMFVGFSIDGDIEMLGHVGLEIAHFVDIQKEWRVPTATKPLDSLGDASGILVHDVELTNAEKQRWARMPLSMRHIGYTAKDAYAVYEIWSRLTIIQEGLRRAKLVKKQTRKHARSCGDYDY</sequence>
<dbReference type="Gene3D" id="3.30.420.10">
    <property type="entry name" value="Ribonuclease H-like superfamily/Ribonuclease H"/>
    <property type="match status" value="1"/>
</dbReference>
<dbReference type="InterPro" id="IPR051132">
    <property type="entry name" value="3-5_Exonuclease_domain"/>
</dbReference>
<accession>A0A3B5YXC6</accession>
<dbReference type="Pfam" id="PF01612">
    <property type="entry name" value="DNA_pol_A_exo1"/>
    <property type="match status" value="1"/>
</dbReference>
<dbReference type="InterPro" id="IPR012337">
    <property type="entry name" value="RNaseH-like_sf"/>
</dbReference>
<proteinExistence type="predicted"/>
<evidence type="ECO:0000256" key="1">
    <source>
        <dbReference type="ARBA" id="ARBA00022722"/>
    </source>
</evidence>
<dbReference type="EnsemblPlants" id="TraesCS1B02G222800.1">
    <property type="protein sequence ID" value="TraesCS1B02G222800.1.cds1"/>
    <property type="gene ID" value="TraesCS1B02G222800"/>
</dbReference>
<keyword evidence="1" id="KW-0540">Nuclease</keyword>